<protein>
    <submittedName>
        <fullName evidence="2">DUF2188 domain-containing protein</fullName>
    </submittedName>
</protein>
<sequence length="85" mass="9320">MAKGNDNDRYVVPNNDRGGWDVKKEDAKRVSAHEPTKKAAEKRAKEIVENTGGGHGEVRIQNKDGKFSDSDSGSKNESPAKDTKH</sequence>
<feature type="compositionally biased region" description="Basic and acidic residues" evidence="1">
    <location>
        <begin position="56"/>
        <end position="85"/>
    </location>
</feature>
<reference evidence="2" key="1">
    <citation type="submission" date="2024-07" db="EMBL/GenBank/DDBJ databases">
        <authorList>
            <person name="Li J."/>
            <person name="Wei H."/>
            <person name="Ma J."/>
        </authorList>
    </citation>
    <scope>NUCLEOTIDE SEQUENCE</scope>
    <source>
        <strain evidence="2">AMU7</strain>
    </source>
</reference>
<organism evidence="2">
    <name type="scientific">Paenarthrobacter sp. AMU7</name>
    <dbReference type="NCBI Taxonomy" id="3162492"/>
    <lineage>
        <taxon>Bacteria</taxon>
        <taxon>Bacillati</taxon>
        <taxon>Actinomycetota</taxon>
        <taxon>Actinomycetes</taxon>
        <taxon>Micrococcales</taxon>
        <taxon>Micrococcaceae</taxon>
        <taxon>Paenarthrobacter</taxon>
    </lineage>
</organism>
<dbReference type="InterPro" id="IPR018691">
    <property type="entry name" value="DUF2188"/>
</dbReference>
<feature type="compositionally biased region" description="Basic and acidic residues" evidence="1">
    <location>
        <begin position="18"/>
        <end position="48"/>
    </location>
</feature>
<dbReference type="Pfam" id="PF09954">
    <property type="entry name" value="DUF2188"/>
    <property type="match status" value="1"/>
</dbReference>
<feature type="region of interest" description="Disordered" evidence="1">
    <location>
        <begin position="1"/>
        <end position="85"/>
    </location>
</feature>
<gene>
    <name evidence="2" type="ORF">ABQM86_00310</name>
</gene>
<evidence type="ECO:0000256" key="1">
    <source>
        <dbReference type="SAM" id="MobiDB-lite"/>
    </source>
</evidence>
<dbReference type="EMBL" id="CP165735">
    <property type="protein sequence ID" value="XDV71670.1"/>
    <property type="molecule type" value="Genomic_DNA"/>
</dbReference>
<name>A0AB39YMU0_9MICC</name>
<proteinExistence type="predicted"/>
<accession>A0AB39YMU0</accession>
<dbReference type="RefSeq" id="WP_369745631.1">
    <property type="nucleotide sequence ID" value="NZ_CP165735.1"/>
</dbReference>
<dbReference type="AlphaFoldDB" id="A0AB39YMU0"/>
<evidence type="ECO:0000313" key="2">
    <source>
        <dbReference type="EMBL" id="XDV71670.1"/>
    </source>
</evidence>